<comment type="caution">
    <text evidence="2">The sequence shown here is derived from an EMBL/GenBank/DDBJ whole genome shotgun (WGS) entry which is preliminary data.</text>
</comment>
<name>A0A9C7G9D4_9BACI</name>
<reference evidence="2" key="1">
    <citation type="submission" date="2021-10" db="EMBL/GenBank/DDBJ databases">
        <authorList>
            <person name="Criscuolo A."/>
        </authorList>
    </citation>
    <scope>NUCLEOTIDE SEQUENCE</scope>
    <source>
        <strain evidence="2">CIP111885</strain>
    </source>
</reference>
<feature type="transmembrane region" description="Helical" evidence="1">
    <location>
        <begin position="102"/>
        <end position="121"/>
    </location>
</feature>
<dbReference type="RefSeq" id="WP_230496556.1">
    <property type="nucleotide sequence ID" value="NZ_CAKJTG010000009.1"/>
</dbReference>
<keyword evidence="1" id="KW-0812">Transmembrane</keyword>
<proteinExistence type="predicted"/>
<evidence type="ECO:0000256" key="1">
    <source>
        <dbReference type="SAM" id="Phobius"/>
    </source>
</evidence>
<dbReference type="InterPro" id="IPR014617">
    <property type="entry name" value="YphA_Bacsu"/>
</dbReference>
<keyword evidence="1" id="KW-0472">Membrane</keyword>
<evidence type="ECO:0000313" key="2">
    <source>
        <dbReference type="EMBL" id="CAG9608319.1"/>
    </source>
</evidence>
<sequence length="202" mass="23456">MEGLYFYGCAWAIWIITTFLVKKESNIRLPIACLILLAIIISPYTIKIRGTAVSYISIFMILVIFTRIGYFTLRKKLYFFLTSLIISIGYGTFLLFELFDPIWIIFKREWMLALLITYLSVLLQEKLAWRISTLIIGCIYGDIIFAVIIQRFSFPYLIGSMSFLDICSLASILLFGWEGIKISISYLESLYHAVEREKQKTT</sequence>
<keyword evidence="3" id="KW-1185">Reference proteome</keyword>
<accession>A0A9C7G9D4</accession>
<dbReference type="EMBL" id="CAKJTG010000009">
    <property type="protein sequence ID" value="CAG9608319.1"/>
    <property type="molecule type" value="Genomic_DNA"/>
</dbReference>
<evidence type="ECO:0000313" key="3">
    <source>
        <dbReference type="Proteomes" id="UP000789845"/>
    </source>
</evidence>
<feature type="transmembrane region" description="Helical" evidence="1">
    <location>
        <begin position="77"/>
        <end position="96"/>
    </location>
</feature>
<dbReference type="Proteomes" id="UP000789845">
    <property type="component" value="Unassembled WGS sequence"/>
</dbReference>
<gene>
    <name evidence="2" type="ORF">NEOCIP111885_02011</name>
</gene>
<dbReference type="PIRSF" id="PIRSF036710">
    <property type="entry name" value="YphA_Bacsu"/>
    <property type="match status" value="1"/>
</dbReference>
<feature type="transmembrane region" description="Helical" evidence="1">
    <location>
        <begin position="156"/>
        <end position="177"/>
    </location>
</feature>
<protein>
    <submittedName>
        <fullName evidence="2">Uncharacterized protein</fullName>
    </submittedName>
</protein>
<feature type="transmembrane region" description="Helical" evidence="1">
    <location>
        <begin position="5"/>
        <end position="22"/>
    </location>
</feature>
<dbReference type="AlphaFoldDB" id="A0A9C7G9D4"/>
<organism evidence="2 3">
    <name type="scientific">Pseudoneobacillus rhizosphaerae</name>
    <dbReference type="NCBI Taxonomy" id="2880968"/>
    <lineage>
        <taxon>Bacteria</taxon>
        <taxon>Bacillati</taxon>
        <taxon>Bacillota</taxon>
        <taxon>Bacilli</taxon>
        <taxon>Bacillales</taxon>
        <taxon>Bacillaceae</taxon>
        <taxon>Pseudoneobacillus</taxon>
    </lineage>
</organism>
<dbReference type="Pfam" id="PF24124">
    <property type="entry name" value="YphA"/>
    <property type="match status" value="1"/>
</dbReference>
<feature type="transmembrane region" description="Helical" evidence="1">
    <location>
        <begin position="128"/>
        <end position="150"/>
    </location>
</feature>
<feature type="transmembrane region" description="Helical" evidence="1">
    <location>
        <begin position="52"/>
        <end position="70"/>
    </location>
</feature>
<keyword evidence="1" id="KW-1133">Transmembrane helix</keyword>
<feature type="transmembrane region" description="Helical" evidence="1">
    <location>
        <begin position="29"/>
        <end position="46"/>
    </location>
</feature>